<feature type="domain" description="CBM2" evidence="4">
    <location>
        <begin position="265"/>
        <end position="367"/>
    </location>
</feature>
<feature type="compositionally biased region" description="Pro residues" evidence="3">
    <location>
        <begin position="243"/>
        <end position="259"/>
    </location>
</feature>
<dbReference type="Proteomes" id="UP000176005">
    <property type="component" value="Unassembled WGS sequence"/>
</dbReference>
<evidence type="ECO:0000256" key="2">
    <source>
        <dbReference type="ARBA" id="ARBA00023326"/>
    </source>
</evidence>
<dbReference type="Gene3D" id="2.60.40.290">
    <property type="match status" value="1"/>
</dbReference>
<gene>
    <name evidence="5" type="ORF">AN218_15805</name>
</gene>
<sequence>MSTEDPEHPAVPADSGKSGKSADAGTETETGPETKAGAESSPSTSTPEADAAPSTPEAETARTTFGTEPSPPAPEEETAAPASDGETPLVRPYADLPAHMVQAPAVLPGSVREVLDAPATGTDGAGADGRAGSRFSPLRRGTARVVEFIRRHSGLAAPVGGALAVLLLTGVVLQQTGGWPFARDDSAAPVPDARLPLPPPVGGTDGSPSGRATDDGKKPKPSPSHPKKDKDKDDGKDGKHTAEPPPSPAPSGPGAPPPGDAGGAGQPGNTGCAASWHVDSQWEDFSATVTVTNETGRPVRGWEVGWTWNSGQKLVKHWNSEIQESGTSVTARNVGTNAEIPSTGEATFGFEATGSGTPAPRLTCRLL</sequence>
<feature type="region of interest" description="Disordered" evidence="3">
    <location>
        <begin position="183"/>
        <end position="274"/>
    </location>
</feature>
<evidence type="ECO:0000256" key="3">
    <source>
        <dbReference type="SAM" id="MobiDB-lite"/>
    </source>
</evidence>
<evidence type="ECO:0000256" key="1">
    <source>
        <dbReference type="ARBA" id="ARBA00022729"/>
    </source>
</evidence>
<dbReference type="GO" id="GO:0000272">
    <property type="term" value="P:polysaccharide catabolic process"/>
    <property type="evidence" value="ECO:0007669"/>
    <property type="project" value="UniProtKB-KW"/>
</dbReference>
<dbReference type="SUPFAM" id="SSF49384">
    <property type="entry name" value="Carbohydrate-binding domain"/>
    <property type="match status" value="1"/>
</dbReference>
<name>A0A1E7L481_9ACTN</name>
<evidence type="ECO:0000313" key="6">
    <source>
        <dbReference type="Proteomes" id="UP000176005"/>
    </source>
</evidence>
<dbReference type="EMBL" id="LJGW01000268">
    <property type="protein sequence ID" value="OEV10823.1"/>
    <property type="molecule type" value="Genomic_DNA"/>
</dbReference>
<keyword evidence="2" id="KW-0119">Carbohydrate metabolism</keyword>
<proteinExistence type="predicted"/>
<dbReference type="Pfam" id="PF00553">
    <property type="entry name" value="CBM_2"/>
    <property type="match status" value="1"/>
</dbReference>
<keyword evidence="6" id="KW-1185">Reference proteome</keyword>
<dbReference type="InterPro" id="IPR012291">
    <property type="entry name" value="CBM2_carb-bd_dom_sf"/>
</dbReference>
<evidence type="ECO:0000259" key="4">
    <source>
        <dbReference type="PROSITE" id="PS51173"/>
    </source>
</evidence>
<feature type="region of interest" description="Disordered" evidence="3">
    <location>
        <begin position="1"/>
        <end position="90"/>
    </location>
</feature>
<keyword evidence="1" id="KW-0732">Signal</keyword>
<accession>A0A1E7L481</accession>
<dbReference type="GO" id="GO:0030247">
    <property type="term" value="F:polysaccharide binding"/>
    <property type="evidence" value="ECO:0007669"/>
    <property type="project" value="UniProtKB-UniRule"/>
</dbReference>
<dbReference type="GO" id="GO:0004553">
    <property type="term" value="F:hydrolase activity, hydrolyzing O-glycosyl compounds"/>
    <property type="evidence" value="ECO:0007669"/>
    <property type="project" value="InterPro"/>
</dbReference>
<comment type="caution">
    <text evidence="5">The sequence shown here is derived from an EMBL/GenBank/DDBJ whole genome shotgun (WGS) entry which is preliminary data.</text>
</comment>
<keyword evidence="2" id="KW-0624">Polysaccharide degradation</keyword>
<evidence type="ECO:0000313" key="5">
    <source>
        <dbReference type="EMBL" id="OEV10823.1"/>
    </source>
</evidence>
<dbReference type="InterPro" id="IPR008965">
    <property type="entry name" value="CBM2/CBM3_carb-bd_dom_sf"/>
</dbReference>
<dbReference type="AlphaFoldDB" id="A0A1E7L481"/>
<dbReference type="PROSITE" id="PS51173">
    <property type="entry name" value="CBM2"/>
    <property type="match status" value="1"/>
</dbReference>
<protein>
    <recommendedName>
        <fullName evidence="4">CBM2 domain-containing protein</fullName>
    </recommendedName>
</protein>
<feature type="compositionally biased region" description="Basic and acidic residues" evidence="3">
    <location>
        <begin position="226"/>
        <end position="242"/>
    </location>
</feature>
<dbReference type="RefSeq" id="WP_070017530.1">
    <property type="nucleotide sequence ID" value="NZ_LJGW01000268.1"/>
</dbReference>
<reference evidence="5 6" key="1">
    <citation type="journal article" date="2016" name="Front. Microbiol.">
        <title>Comparative Genomics Analysis of Streptomyces Species Reveals Their Adaptation to the Marine Environment and Their Diversity at the Genomic Level.</title>
        <authorList>
            <person name="Tian X."/>
            <person name="Zhang Z."/>
            <person name="Yang T."/>
            <person name="Chen M."/>
            <person name="Li J."/>
            <person name="Chen F."/>
            <person name="Yang J."/>
            <person name="Li W."/>
            <person name="Zhang B."/>
            <person name="Zhang Z."/>
            <person name="Wu J."/>
            <person name="Zhang C."/>
            <person name="Long L."/>
            <person name="Xiao J."/>
        </authorList>
    </citation>
    <scope>NUCLEOTIDE SEQUENCE [LARGE SCALE GENOMIC DNA]</scope>
    <source>
        <strain evidence="5 6">SCSIO 10429</strain>
    </source>
</reference>
<dbReference type="SMART" id="SM00637">
    <property type="entry name" value="CBD_II"/>
    <property type="match status" value="1"/>
</dbReference>
<dbReference type="InterPro" id="IPR001919">
    <property type="entry name" value="CBD2"/>
</dbReference>
<organism evidence="5 6">
    <name type="scientific">Streptomyces nanshensis</name>
    <dbReference type="NCBI Taxonomy" id="518642"/>
    <lineage>
        <taxon>Bacteria</taxon>
        <taxon>Bacillati</taxon>
        <taxon>Actinomycetota</taxon>
        <taxon>Actinomycetes</taxon>
        <taxon>Kitasatosporales</taxon>
        <taxon>Streptomycetaceae</taxon>
        <taxon>Streptomyces</taxon>
    </lineage>
</organism>